<organism evidence="1 2">
    <name type="scientific">Streptomyces niveus</name>
    <name type="common">Streptomyces spheroides</name>
    <dbReference type="NCBI Taxonomy" id="193462"/>
    <lineage>
        <taxon>Bacteria</taxon>
        <taxon>Bacillati</taxon>
        <taxon>Actinomycetota</taxon>
        <taxon>Actinomycetes</taxon>
        <taxon>Kitasatosporales</taxon>
        <taxon>Streptomycetaceae</taxon>
        <taxon>Streptomyces</taxon>
    </lineage>
</organism>
<dbReference type="AlphaFoldDB" id="A0A1U9QY67"/>
<reference evidence="1 2" key="1">
    <citation type="submission" date="2016-11" db="EMBL/GenBank/DDBJ databases">
        <title>Complete genome sequence of Streptomyces niveus SCSIO 3406.</title>
        <authorList>
            <person name="Zhu Q."/>
            <person name="Cheng W."/>
            <person name="Song Y."/>
            <person name="Li Q."/>
            <person name="Ju J."/>
        </authorList>
    </citation>
    <scope>NUCLEOTIDE SEQUENCE [LARGE SCALE GENOMIC DNA]</scope>
    <source>
        <strain evidence="1 2">SCSIO 3406</strain>
    </source>
</reference>
<dbReference type="RefSeq" id="WP_078077228.1">
    <property type="nucleotide sequence ID" value="NZ_CP018047.1"/>
</dbReference>
<gene>
    <name evidence="1" type="ORF">BBN63_22805</name>
</gene>
<name>A0A1U9QY67_STRNV</name>
<protein>
    <submittedName>
        <fullName evidence="1">Uncharacterized protein</fullName>
    </submittedName>
</protein>
<dbReference type="Proteomes" id="UP000189677">
    <property type="component" value="Chromosome"/>
</dbReference>
<dbReference type="OrthoDB" id="4562967at2"/>
<dbReference type="EMBL" id="CP018047">
    <property type="protein sequence ID" value="AQU68615.1"/>
    <property type="molecule type" value="Genomic_DNA"/>
</dbReference>
<sequence length="99" mass="11101">MSVNIHLALRVDKLESLEQAETVKSALAEVLREHSIDRDVLLRKFREPISVKVTTGRWPLSVRGFGAWSTAFERDVTEAVHGVVPSAAIDVEWGYPDED</sequence>
<keyword evidence="2" id="KW-1185">Reference proteome</keyword>
<dbReference type="KEGG" id="snw:BBN63_22805"/>
<accession>A0A1U9QY67</accession>
<evidence type="ECO:0000313" key="1">
    <source>
        <dbReference type="EMBL" id="AQU68615.1"/>
    </source>
</evidence>
<evidence type="ECO:0000313" key="2">
    <source>
        <dbReference type="Proteomes" id="UP000189677"/>
    </source>
</evidence>
<proteinExistence type="predicted"/>